<dbReference type="Proteomes" id="UP000028480">
    <property type="component" value="Unassembled WGS sequence"/>
</dbReference>
<keyword evidence="1" id="KW-1133">Transmembrane helix</keyword>
<organism evidence="2 3">
    <name type="scientific">Xenorhabdus bovienii str. Intermedium</name>
    <dbReference type="NCBI Taxonomy" id="1379677"/>
    <lineage>
        <taxon>Bacteria</taxon>
        <taxon>Pseudomonadati</taxon>
        <taxon>Pseudomonadota</taxon>
        <taxon>Gammaproteobacteria</taxon>
        <taxon>Enterobacterales</taxon>
        <taxon>Morganellaceae</taxon>
        <taxon>Xenorhabdus</taxon>
    </lineage>
</organism>
<accession>A0A077QLT5</accession>
<feature type="transmembrane region" description="Helical" evidence="1">
    <location>
        <begin position="12"/>
        <end position="30"/>
    </location>
</feature>
<sequence length="212" mass="24634">MGRLQQIDRRSSGLIFALLIVLCLAGIYLYHSFYSAQPEIALVIGEPYEDMRQRSSAKISPPYDNSIGFRIPKTDARLRFTDPKYGFITPPARFFTVSYNKGMIESVRMSPQIEPLPYDDAIKVVLDLQDQWRKAGWVLTKAKERPALANTPELRNDLRNRKGLAGTTYWQAGKQYQIMLIMRRFKDDRHPREERYLITLAIAEPWVKNYSD</sequence>
<keyword evidence="1" id="KW-0812">Transmembrane</keyword>
<dbReference type="AlphaFoldDB" id="A0A077QLT5"/>
<comment type="caution">
    <text evidence="2">The sequence shown here is derived from an EMBL/GenBank/DDBJ whole genome shotgun (WGS) entry which is preliminary data.</text>
</comment>
<dbReference type="RefSeq" id="WP_038190418.1">
    <property type="nucleotide sequence ID" value="NZ_CAWLWA010000204.1"/>
</dbReference>
<gene>
    <name evidence="2" type="ORF">XBI1_2980013</name>
</gene>
<keyword evidence="1" id="KW-0472">Membrane</keyword>
<proteinExistence type="predicted"/>
<protein>
    <submittedName>
        <fullName evidence="2">Uncharacterized protein</fullName>
    </submittedName>
</protein>
<dbReference type="HOGENOM" id="CLU_1337078_0_0_6"/>
<evidence type="ECO:0000313" key="3">
    <source>
        <dbReference type="Proteomes" id="UP000028480"/>
    </source>
</evidence>
<reference evidence="2" key="1">
    <citation type="submission" date="2013-07" db="EMBL/GenBank/DDBJ databases">
        <title>Sub-species coevolution in mutualistic symbiosis.</title>
        <authorList>
            <person name="Murfin K."/>
            <person name="Klassen J."/>
            <person name="Lee M."/>
            <person name="Forst S."/>
            <person name="Stock P."/>
            <person name="Goodrich-Blair H."/>
        </authorList>
    </citation>
    <scope>NUCLEOTIDE SEQUENCE [LARGE SCALE GENOMIC DNA]</scope>
    <source>
        <strain evidence="2">Intermedium</strain>
    </source>
</reference>
<dbReference type="EMBL" id="CBTB010000221">
    <property type="protein sequence ID" value="CDH34218.1"/>
    <property type="molecule type" value="Genomic_DNA"/>
</dbReference>
<evidence type="ECO:0000256" key="1">
    <source>
        <dbReference type="SAM" id="Phobius"/>
    </source>
</evidence>
<evidence type="ECO:0000313" key="2">
    <source>
        <dbReference type="EMBL" id="CDH34218.1"/>
    </source>
</evidence>
<name>A0A077QLT5_XENBV</name>